<dbReference type="OrthoDB" id="873547at2"/>
<organism evidence="2 3">
    <name type="scientific">Aquisphaera giovannonii</name>
    <dbReference type="NCBI Taxonomy" id="406548"/>
    <lineage>
        <taxon>Bacteria</taxon>
        <taxon>Pseudomonadati</taxon>
        <taxon>Planctomycetota</taxon>
        <taxon>Planctomycetia</taxon>
        <taxon>Isosphaerales</taxon>
        <taxon>Isosphaeraceae</taxon>
        <taxon>Aquisphaera</taxon>
    </lineage>
</organism>
<evidence type="ECO:0000313" key="3">
    <source>
        <dbReference type="Proteomes" id="UP000324233"/>
    </source>
</evidence>
<reference evidence="2 3" key="1">
    <citation type="submission" date="2019-08" db="EMBL/GenBank/DDBJ databases">
        <title>Deep-cultivation of Planctomycetes and their phenomic and genomic characterization uncovers novel biology.</title>
        <authorList>
            <person name="Wiegand S."/>
            <person name="Jogler M."/>
            <person name="Boedeker C."/>
            <person name="Pinto D."/>
            <person name="Vollmers J."/>
            <person name="Rivas-Marin E."/>
            <person name="Kohn T."/>
            <person name="Peeters S.H."/>
            <person name="Heuer A."/>
            <person name="Rast P."/>
            <person name="Oberbeckmann S."/>
            <person name="Bunk B."/>
            <person name="Jeske O."/>
            <person name="Meyerdierks A."/>
            <person name="Storesund J.E."/>
            <person name="Kallscheuer N."/>
            <person name="Luecker S."/>
            <person name="Lage O.M."/>
            <person name="Pohl T."/>
            <person name="Merkel B.J."/>
            <person name="Hornburger P."/>
            <person name="Mueller R.-W."/>
            <person name="Bruemmer F."/>
            <person name="Labrenz M."/>
            <person name="Spormann A.M."/>
            <person name="Op den Camp H."/>
            <person name="Overmann J."/>
            <person name="Amann R."/>
            <person name="Jetten M.S.M."/>
            <person name="Mascher T."/>
            <person name="Medema M.H."/>
            <person name="Devos D.P."/>
            <person name="Kaster A.-K."/>
            <person name="Ovreas L."/>
            <person name="Rohde M."/>
            <person name="Galperin M.Y."/>
            <person name="Jogler C."/>
        </authorList>
    </citation>
    <scope>NUCLEOTIDE SEQUENCE [LARGE SCALE GENOMIC DNA]</scope>
    <source>
        <strain evidence="2 3">OJF2</strain>
    </source>
</reference>
<dbReference type="Proteomes" id="UP000324233">
    <property type="component" value="Chromosome"/>
</dbReference>
<evidence type="ECO:0000313" key="2">
    <source>
        <dbReference type="EMBL" id="QEH39086.1"/>
    </source>
</evidence>
<accession>A0A5B9WEK2</accession>
<feature type="chain" id="PRO_5022877953" description="Secreted protein" evidence="1">
    <location>
        <begin position="20"/>
        <end position="327"/>
    </location>
</feature>
<keyword evidence="3" id="KW-1185">Reference proteome</keyword>
<evidence type="ECO:0000256" key="1">
    <source>
        <dbReference type="SAM" id="SignalP"/>
    </source>
</evidence>
<gene>
    <name evidence="2" type="ORF">OJF2_76980</name>
</gene>
<sequence precursor="true">MRTLLTFLATLLASTSCWPAPGKAGEGPTPAERADALRRHGLDPATPLASRVGATPASVLKMFDEAGAPAPRAHELTEAERRKLRAAFEALPPLHRRILGERLRTVSFLDGMPNTALTSAVNADEPYRLFDITIRAGILGETASEWLTWKERTCFDVGDSPLSVSVEAGGLDAVAYVLLHEATHVVDDCLRLTPEGAAERRGAGEPRPTAFTEGVWADRLTPSPPYRDPLLDRTRYRPGGRVLPIGQAEALYAALRRTPFASLYGSANCHDDLAEYVALYHLTEVLGQPYRIVLRERDRPILAYEPFKSDLVRGRAGQMKRFYEVGP</sequence>
<dbReference type="RefSeq" id="WP_148598444.1">
    <property type="nucleotide sequence ID" value="NZ_CP042997.1"/>
</dbReference>
<dbReference type="AlphaFoldDB" id="A0A5B9WEK2"/>
<protein>
    <recommendedName>
        <fullName evidence="4">Secreted protein</fullName>
    </recommendedName>
</protein>
<dbReference type="EMBL" id="CP042997">
    <property type="protein sequence ID" value="QEH39086.1"/>
    <property type="molecule type" value="Genomic_DNA"/>
</dbReference>
<proteinExistence type="predicted"/>
<name>A0A5B9WEK2_9BACT</name>
<dbReference type="PROSITE" id="PS51257">
    <property type="entry name" value="PROKAR_LIPOPROTEIN"/>
    <property type="match status" value="1"/>
</dbReference>
<feature type="signal peptide" evidence="1">
    <location>
        <begin position="1"/>
        <end position="19"/>
    </location>
</feature>
<dbReference type="KEGG" id="agv:OJF2_76980"/>
<keyword evidence="1" id="KW-0732">Signal</keyword>
<evidence type="ECO:0008006" key="4">
    <source>
        <dbReference type="Google" id="ProtNLM"/>
    </source>
</evidence>